<protein>
    <submittedName>
        <fullName evidence="1">Uncharacterized protein</fullName>
    </submittedName>
</protein>
<dbReference type="Proteomes" id="UP001054945">
    <property type="component" value="Unassembled WGS sequence"/>
</dbReference>
<comment type="caution">
    <text evidence="1">The sequence shown here is derived from an EMBL/GenBank/DDBJ whole genome shotgun (WGS) entry which is preliminary data.</text>
</comment>
<organism evidence="1 2">
    <name type="scientific">Caerostris extrusa</name>
    <name type="common">Bark spider</name>
    <name type="synonym">Caerostris bankana</name>
    <dbReference type="NCBI Taxonomy" id="172846"/>
    <lineage>
        <taxon>Eukaryota</taxon>
        <taxon>Metazoa</taxon>
        <taxon>Ecdysozoa</taxon>
        <taxon>Arthropoda</taxon>
        <taxon>Chelicerata</taxon>
        <taxon>Arachnida</taxon>
        <taxon>Araneae</taxon>
        <taxon>Araneomorphae</taxon>
        <taxon>Entelegynae</taxon>
        <taxon>Araneoidea</taxon>
        <taxon>Araneidae</taxon>
        <taxon>Caerostris</taxon>
    </lineage>
</organism>
<sequence length="111" mass="13212">MSAWNEKRAVCQRPLPAPMKANDNKNPMGRVPQILMLQVICEDRRMNLWGVEPEGVFDNFLIRVEKIRKYNDAFINGYYTRREGYFVFGGLYHYPEQMDRVHLFDILIRSL</sequence>
<dbReference type="EMBL" id="BPLR01007218">
    <property type="protein sequence ID" value="GIY15249.1"/>
    <property type="molecule type" value="Genomic_DNA"/>
</dbReference>
<reference evidence="1 2" key="1">
    <citation type="submission" date="2021-06" db="EMBL/GenBank/DDBJ databases">
        <title>Caerostris extrusa draft genome.</title>
        <authorList>
            <person name="Kono N."/>
            <person name="Arakawa K."/>
        </authorList>
    </citation>
    <scope>NUCLEOTIDE SEQUENCE [LARGE SCALE GENOMIC DNA]</scope>
</reference>
<dbReference type="AlphaFoldDB" id="A0AAV4R3R0"/>
<name>A0AAV4R3R0_CAEEX</name>
<accession>A0AAV4R3R0</accession>
<proteinExistence type="predicted"/>
<evidence type="ECO:0000313" key="1">
    <source>
        <dbReference type="EMBL" id="GIY15249.1"/>
    </source>
</evidence>
<evidence type="ECO:0000313" key="2">
    <source>
        <dbReference type="Proteomes" id="UP001054945"/>
    </source>
</evidence>
<gene>
    <name evidence="1" type="ORF">CEXT_784371</name>
</gene>
<keyword evidence="2" id="KW-1185">Reference proteome</keyword>